<dbReference type="Pfam" id="PF11652">
    <property type="entry name" value="FAM167"/>
    <property type="match status" value="1"/>
</dbReference>
<sequence>MSIRSMLEFKELGAEENSDTDRDLDSVKALTEKLKLQTRRPSYLEWKERLQCQPWRAGEKGQDGSEVQCPNKTENEDLKEVDALKSSSSSSSSTGSKSASKDGAGTLQNICGFDTMDDALNWLRKELREMQMQDNQLARQLMKLRGEINQLKVEQVCHHHKEMLDDATYGLEECGEESDLLSDIPLKAAFSLSTPLKHIGVTRMNINSRRFSLC</sequence>
<feature type="compositionally biased region" description="Basic and acidic residues" evidence="3">
    <location>
        <begin position="7"/>
        <end position="23"/>
    </location>
</feature>
<evidence type="ECO:0000256" key="3">
    <source>
        <dbReference type="SAM" id="MobiDB-lite"/>
    </source>
</evidence>
<evidence type="ECO:0000313" key="4">
    <source>
        <dbReference type="EMBL" id="RXM93400.1"/>
    </source>
</evidence>
<name>A0A444UZ27_ACIRT</name>
<dbReference type="PANTHER" id="PTHR32289">
    <property type="entry name" value="PROTEIN FAM167A"/>
    <property type="match status" value="1"/>
</dbReference>
<feature type="coiled-coil region" evidence="2">
    <location>
        <begin position="127"/>
        <end position="154"/>
    </location>
</feature>
<dbReference type="Proteomes" id="UP000289886">
    <property type="component" value="Unassembled WGS sequence"/>
</dbReference>
<evidence type="ECO:0000313" key="5">
    <source>
        <dbReference type="Proteomes" id="UP000289886"/>
    </source>
</evidence>
<gene>
    <name evidence="4" type="ORF">EOD39_19113</name>
</gene>
<organism evidence="4 5">
    <name type="scientific">Acipenser ruthenus</name>
    <name type="common">Sterlet sturgeon</name>
    <dbReference type="NCBI Taxonomy" id="7906"/>
    <lineage>
        <taxon>Eukaryota</taxon>
        <taxon>Metazoa</taxon>
        <taxon>Chordata</taxon>
        <taxon>Craniata</taxon>
        <taxon>Vertebrata</taxon>
        <taxon>Euteleostomi</taxon>
        <taxon>Actinopterygii</taxon>
        <taxon>Chondrostei</taxon>
        <taxon>Acipenseriformes</taxon>
        <taxon>Acipenseridae</taxon>
        <taxon>Acipenser</taxon>
    </lineage>
</organism>
<comment type="similarity">
    <text evidence="1">Belongs to the FAM167 (SEC) family.</text>
</comment>
<dbReference type="AlphaFoldDB" id="A0A444UZ27"/>
<evidence type="ECO:0000256" key="1">
    <source>
        <dbReference type="ARBA" id="ARBA00005489"/>
    </source>
</evidence>
<feature type="region of interest" description="Disordered" evidence="3">
    <location>
        <begin position="1"/>
        <end position="23"/>
    </location>
</feature>
<proteinExistence type="inferred from homology"/>
<feature type="compositionally biased region" description="Basic and acidic residues" evidence="3">
    <location>
        <begin position="73"/>
        <end position="83"/>
    </location>
</feature>
<feature type="compositionally biased region" description="Low complexity" evidence="3">
    <location>
        <begin position="85"/>
        <end position="102"/>
    </location>
</feature>
<dbReference type="InterPro" id="IPR051771">
    <property type="entry name" value="FAM167_domain"/>
</dbReference>
<dbReference type="InterPro" id="IPR024280">
    <property type="entry name" value="FAM167"/>
</dbReference>
<keyword evidence="5" id="KW-1185">Reference proteome</keyword>
<reference evidence="4 5" key="1">
    <citation type="submission" date="2019-01" db="EMBL/GenBank/DDBJ databases">
        <title>Draft Genome and Complete Hox-Cluster Characterization of the Sterlet Sturgeon (Acipenser ruthenus).</title>
        <authorList>
            <person name="Wei Q."/>
        </authorList>
    </citation>
    <scope>NUCLEOTIDE SEQUENCE [LARGE SCALE GENOMIC DNA]</scope>
    <source>
        <strain evidence="4">WHYD16114868_AA</strain>
        <tissue evidence="4">Blood</tissue>
    </source>
</reference>
<dbReference type="EMBL" id="SCEB01004675">
    <property type="protein sequence ID" value="RXM93400.1"/>
    <property type="molecule type" value="Genomic_DNA"/>
</dbReference>
<comment type="caution">
    <text evidence="4">The sequence shown here is derived from an EMBL/GenBank/DDBJ whole genome shotgun (WGS) entry which is preliminary data.</text>
</comment>
<protein>
    <submittedName>
        <fullName evidence="4">Protein FAM167A</fullName>
    </submittedName>
</protein>
<feature type="region of interest" description="Disordered" evidence="3">
    <location>
        <begin position="54"/>
        <end position="102"/>
    </location>
</feature>
<evidence type="ECO:0000256" key="2">
    <source>
        <dbReference type="SAM" id="Coils"/>
    </source>
</evidence>
<dbReference type="PANTHER" id="PTHR32289:SF4">
    <property type="entry name" value="PROTEIN FAM167B"/>
    <property type="match status" value="1"/>
</dbReference>
<keyword evidence="2" id="KW-0175">Coiled coil</keyword>
<accession>A0A444UZ27</accession>